<feature type="transmembrane region" description="Helical" evidence="2">
    <location>
        <begin position="219"/>
        <end position="238"/>
    </location>
</feature>
<feature type="compositionally biased region" description="Polar residues" evidence="1">
    <location>
        <begin position="1"/>
        <end position="16"/>
    </location>
</feature>
<keyword evidence="2" id="KW-0472">Membrane</keyword>
<reference evidence="3 4" key="1">
    <citation type="submission" date="2016-04" db="EMBL/GenBank/DDBJ databases">
        <title>Peptidophaga gingivicola gen. nov., sp. nov., isolated from human subgingival plaque.</title>
        <authorList>
            <person name="Beall C.J."/>
            <person name="Mokrzan E.M."/>
            <person name="Griffen A.L."/>
            <person name="Leys E.J."/>
        </authorList>
    </citation>
    <scope>NUCLEOTIDE SEQUENCE [LARGE SCALE GENOMIC DNA]</scope>
    <source>
        <strain evidence="3 4">BA112</strain>
    </source>
</reference>
<evidence type="ECO:0000256" key="1">
    <source>
        <dbReference type="SAM" id="MobiDB-lite"/>
    </source>
</evidence>
<feature type="region of interest" description="Disordered" evidence="1">
    <location>
        <begin position="1"/>
        <end position="50"/>
    </location>
</feature>
<accession>A0A179B2Y9</accession>
<dbReference type="EMBL" id="LVZK01000001">
    <property type="protein sequence ID" value="OAP85755.1"/>
    <property type="molecule type" value="Genomic_DNA"/>
</dbReference>
<keyword evidence="2" id="KW-1133">Transmembrane helix</keyword>
<protein>
    <submittedName>
        <fullName evidence="3">Uncharacterized protein</fullName>
    </submittedName>
</protein>
<gene>
    <name evidence="3" type="ORF">A4H34_00715</name>
</gene>
<dbReference type="AlphaFoldDB" id="A0A179B2Y9"/>
<keyword evidence="4" id="KW-1185">Reference proteome</keyword>
<evidence type="ECO:0000313" key="3">
    <source>
        <dbReference type="EMBL" id="OAP85755.1"/>
    </source>
</evidence>
<evidence type="ECO:0000313" key="4">
    <source>
        <dbReference type="Proteomes" id="UP000078368"/>
    </source>
</evidence>
<feature type="transmembrane region" description="Helical" evidence="2">
    <location>
        <begin position="311"/>
        <end position="332"/>
    </location>
</feature>
<comment type="caution">
    <text evidence="3">The sequence shown here is derived from an EMBL/GenBank/DDBJ whole genome shotgun (WGS) entry which is preliminary data.</text>
</comment>
<feature type="transmembrane region" description="Helical" evidence="2">
    <location>
        <begin position="250"/>
        <end position="268"/>
    </location>
</feature>
<name>A0A179B2Y9_9ACTO</name>
<sequence>MSDSSNPDEPTVTSSPYAAAERAKKARIAGDGASAVSREGEGGASSKRPSISFTPKAAALVTSFCAAVALGAAGIIAAVVYEKGPCAAQCPDGNCGTVDLDVCNGDALVAPSSIPGIVVMLGLAAVVVGGWPEAARIRNPRLARGVLSLVAAASALAASAGYESLAFVAAGSIFLCFMAEMLRKDGRENLLGSVSATFLGSILIVASGFWPLLLRNYEAGAVVLAGMCLLIGGLGRYASASDASSSPARLIARSFFYSFAGGAIYLYVTGLGFETRSFAWLAAMALAFGATSGLADGAARSRVAPTKAGAAALAVVPHCALGVIVYALSFAVS</sequence>
<feature type="transmembrane region" description="Helical" evidence="2">
    <location>
        <begin position="57"/>
        <end position="81"/>
    </location>
</feature>
<organism evidence="3 4">
    <name type="scientific">Peptidiphaga gingivicola</name>
    <dbReference type="NCBI Taxonomy" id="2741497"/>
    <lineage>
        <taxon>Bacteria</taxon>
        <taxon>Bacillati</taxon>
        <taxon>Actinomycetota</taxon>
        <taxon>Actinomycetes</taxon>
        <taxon>Actinomycetales</taxon>
        <taxon>Actinomycetaceae</taxon>
        <taxon>Peptidiphaga</taxon>
    </lineage>
</organism>
<feature type="transmembrane region" description="Helical" evidence="2">
    <location>
        <begin position="280"/>
        <end position="299"/>
    </location>
</feature>
<keyword evidence="2" id="KW-0812">Transmembrane</keyword>
<dbReference type="OrthoDB" id="3250762at2"/>
<evidence type="ECO:0000256" key="2">
    <source>
        <dbReference type="SAM" id="Phobius"/>
    </source>
</evidence>
<dbReference type="STRING" id="1823756.A4H34_00715"/>
<proteinExistence type="predicted"/>
<dbReference type="Proteomes" id="UP000078368">
    <property type="component" value="Unassembled WGS sequence"/>
</dbReference>
<feature type="transmembrane region" description="Helical" evidence="2">
    <location>
        <begin position="194"/>
        <end position="213"/>
    </location>
</feature>
<feature type="transmembrane region" description="Helical" evidence="2">
    <location>
        <begin position="108"/>
        <end position="130"/>
    </location>
</feature>
<dbReference type="RefSeq" id="WP_064230736.1">
    <property type="nucleotide sequence ID" value="NZ_LVZK01000001.1"/>
</dbReference>